<dbReference type="EMBL" id="DQ491001">
    <property type="protein sequence ID" value="ABT14256.1"/>
    <property type="molecule type" value="Genomic_DNA"/>
</dbReference>
<organism evidence="1 2">
    <name type="scientific">Paramecium bursaria Chlorella virus MT325</name>
    <name type="common">PBCV-MT325</name>
    <dbReference type="NCBI Taxonomy" id="346932"/>
    <lineage>
        <taxon>Viruses</taxon>
        <taxon>Varidnaviria</taxon>
        <taxon>Bamfordvirae</taxon>
        <taxon>Nucleocytoviricota</taxon>
        <taxon>Megaviricetes</taxon>
        <taxon>Algavirales</taxon>
        <taxon>Phycodnaviridae</taxon>
        <taxon>Chlorovirus</taxon>
        <taxon>Chlorovirus conductrix</taxon>
        <taxon>Paramecium bursaria Chlorella virus A1</taxon>
    </lineage>
</organism>
<accession>A7IV82</accession>
<proteinExistence type="predicted"/>
<reference evidence="1 2" key="1">
    <citation type="journal article" date="2007" name="Virology">
        <title>Sequence and annotation of the 314-kb MT325 and the 321-kb FR483 viruses that infect Chlorella Pbi.</title>
        <authorList>
            <person name="Fitzgerald L.A."/>
            <person name="Graves M.V."/>
            <person name="Li X."/>
            <person name="Feldblyum T."/>
            <person name="Hartigan J."/>
            <person name="Van Etten J.L."/>
        </authorList>
    </citation>
    <scope>NUCLEOTIDE SEQUENCE [LARGE SCALE GENOMIC DNA]</scope>
    <source>
        <strain evidence="1 2">MT325</strain>
    </source>
</reference>
<name>A7IV82_PBCVM</name>
<gene>
    <name evidence="1" type="primary">m702R</name>
    <name evidence="1" type="ORF">MT325_m702R</name>
</gene>
<organismHost>
    <name type="scientific">Paramecium bursaria</name>
    <dbReference type="NCBI Taxonomy" id="74790"/>
</organismHost>
<evidence type="ECO:0000313" key="1">
    <source>
        <dbReference type="EMBL" id="ABT14256.1"/>
    </source>
</evidence>
<evidence type="ECO:0000313" key="2">
    <source>
        <dbReference type="Proteomes" id="UP000246715"/>
    </source>
</evidence>
<sequence length="83" mass="10081">MGPPVSCWWRPRLCMARWVLGFRRGWQSSHMRQRSIRKNRAYSSYMEDWSDRKVKGHFHSCSQRSHLLWSVPCKHQTNSRMLC</sequence>
<protein>
    <submittedName>
        <fullName evidence="1">Uncharacterized protein m702R</fullName>
    </submittedName>
</protein>
<dbReference type="Proteomes" id="UP000246715">
    <property type="component" value="Segment"/>
</dbReference>